<dbReference type="EMBL" id="NXGH01000023">
    <property type="protein sequence ID" value="PRM88843.1"/>
    <property type="molecule type" value="Genomic_DNA"/>
</dbReference>
<sequence length="244" mass="28240">MVLENITKAIIKSNLEIAKYLKNGLKEDDFTYTKQIGYGGDNSLKIDIFFEDIFIKNLKDFGNIFSEECGFIDNKKDITFIIDPLDGSNNFLSNIPYFGTSVAVKKSDEIIAGFVANMANKTLVYRILDEEVKYFCLENKKEFQRIEHNISKVAVFERGYKYPNICKNIDDKNIKFRVLGATALSLANAKDFLFVIFKGDLREFDVEAGLFISRDLYIKKEEDIIFVTKYKEQFSVFKEIIKDF</sequence>
<dbReference type="PANTHER" id="PTHR20854:SF4">
    <property type="entry name" value="INOSITOL-1-MONOPHOSPHATASE-RELATED"/>
    <property type="match status" value="1"/>
</dbReference>
<dbReference type="GO" id="GO:0008934">
    <property type="term" value="F:inositol monophosphate 1-phosphatase activity"/>
    <property type="evidence" value="ECO:0007669"/>
    <property type="project" value="TreeGrafter"/>
</dbReference>
<feature type="binding site" evidence="4">
    <location>
        <position position="85"/>
    </location>
    <ligand>
        <name>Mg(2+)</name>
        <dbReference type="ChEBI" id="CHEBI:18420"/>
        <label>1</label>
        <note>catalytic</note>
    </ligand>
</feature>
<evidence type="ECO:0000313" key="5">
    <source>
        <dbReference type="EMBL" id="PRM88843.1"/>
    </source>
</evidence>
<feature type="binding site" evidence="4">
    <location>
        <position position="86"/>
    </location>
    <ligand>
        <name>Mg(2+)</name>
        <dbReference type="ChEBI" id="CHEBI:18420"/>
        <label>1</label>
        <note>catalytic</note>
    </ligand>
</feature>
<name>A0A2S9SQI0_9BACT</name>
<protein>
    <submittedName>
        <fullName evidence="5">Inositol phosphatase</fullName>
    </submittedName>
</protein>
<dbReference type="AlphaFoldDB" id="A0A2S9SQI0"/>
<organism evidence="5 6">
    <name type="scientific">Aliarcobacter cryaerophilus</name>
    <dbReference type="NCBI Taxonomy" id="28198"/>
    <lineage>
        <taxon>Bacteria</taxon>
        <taxon>Pseudomonadati</taxon>
        <taxon>Campylobacterota</taxon>
        <taxon>Epsilonproteobacteria</taxon>
        <taxon>Campylobacterales</taxon>
        <taxon>Arcobacteraceae</taxon>
        <taxon>Aliarcobacter</taxon>
    </lineage>
</organism>
<feature type="binding site" evidence="4">
    <location>
        <position position="83"/>
    </location>
    <ligand>
        <name>Mg(2+)</name>
        <dbReference type="ChEBI" id="CHEBI:18420"/>
        <label>1</label>
        <note>catalytic</note>
    </ligand>
</feature>
<dbReference type="Proteomes" id="UP000238649">
    <property type="component" value="Unassembled WGS sequence"/>
</dbReference>
<evidence type="ECO:0000313" key="6">
    <source>
        <dbReference type="Proteomes" id="UP000238649"/>
    </source>
</evidence>
<dbReference type="PANTHER" id="PTHR20854">
    <property type="entry name" value="INOSITOL MONOPHOSPHATASE"/>
    <property type="match status" value="1"/>
</dbReference>
<reference evidence="5 6" key="1">
    <citation type="submission" date="2017-09" db="EMBL/GenBank/DDBJ databases">
        <title>Reassesment of A. cryaerophilus.</title>
        <authorList>
            <person name="Perez-Cataluna A."/>
            <person name="Collado L."/>
            <person name="Salgado O."/>
            <person name="Lefinanco V."/>
            <person name="Figueras M.J."/>
        </authorList>
    </citation>
    <scope>NUCLEOTIDE SEQUENCE [LARGE SCALE GENOMIC DNA]</scope>
    <source>
        <strain evidence="5 6">LMG 9871</strain>
    </source>
</reference>
<dbReference type="Gene3D" id="3.30.540.10">
    <property type="entry name" value="Fructose-1,6-Bisphosphatase, subunit A, domain 1"/>
    <property type="match status" value="1"/>
</dbReference>
<dbReference type="GO" id="GO:0006020">
    <property type="term" value="P:inositol metabolic process"/>
    <property type="evidence" value="ECO:0007669"/>
    <property type="project" value="TreeGrafter"/>
</dbReference>
<evidence type="ECO:0000256" key="4">
    <source>
        <dbReference type="PIRSR" id="PIRSR600760-2"/>
    </source>
</evidence>
<dbReference type="InterPro" id="IPR000760">
    <property type="entry name" value="Inositol_monophosphatase-like"/>
</dbReference>
<evidence type="ECO:0000256" key="1">
    <source>
        <dbReference type="ARBA" id="ARBA00022723"/>
    </source>
</evidence>
<evidence type="ECO:0000256" key="2">
    <source>
        <dbReference type="ARBA" id="ARBA00022801"/>
    </source>
</evidence>
<keyword evidence="1 4" id="KW-0479">Metal-binding</keyword>
<dbReference type="PROSITE" id="PS00629">
    <property type="entry name" value="IMP_1"/>
    <property type="match status" value="1"/>
</dbReference>
<dbReference type="InterPro" id="IPR020583">
    <property type="entry name" value="Inositol_monoP_metal-BS"/>
</dbReference>
<comment type="cofactor">
    <cofactor evidence="4">
        <name>Mg(2+)</name>
        <dbReference type="ChEBI" id="CHEBI:18420"/>
    </cofactor>
</comment>
<dbReference type="GO" id="GO:0007165">
    <property type="term" value="P:signal transduction"/>
    <property type="evidence" value="ECO:0007669"/>
    <property type="project" value="TreeGrafter"/>
</dbReference>
<accession>A0A2S9SQI0</accession>
<dbReference type="OrthoDB" id="5329730at2"/>
<comment type="caution">
    <text evidence="5">The sequence shown here is derived from an EMBL/GenBank/DDBJ whole genome shotgun (WGS) entry which is preliminary data.</text>
</comment>
<keyword evidence="3 4" id="KW-0460">Magnesium</keyword>
<dbReference type="Pfam" id="PF00459">
    <property type="entry name" value="Inositol_P"/>
    <property type="match status" value="1"/>
</dbReference>
<feature type="binding site" evidence="4">
    <location>
        <position position="67"/>
    </location>
    <ligand>
        <name>Mg(2+)</name>
        <dbReference type="ChEBI" id="CHEBI:18420"/>
        <label>1</label>
        <note>catalytic</note>
    </ligand>
</feature>
<dbReference type="SUPFAM" id="SSF56655">
    <property type="entry name" value="Carbohydrate phosphatase"/>
    <property type="match status" value="1"/>
</dbReference>
<proteinExistence type="predicted"/>
<evidence type="ECO:0000256" key="3">
    <source>
        <dbReference type="ARBA" id="ARBA00022842"/>
    </source>
</evidence>
<dbReference type="GO" id="GO:0046872">
    <property type="term" value="F:metal ion binding"/>
    <property type="evidence" value="ECO:0007669"/>
    <property type="project" value="UniProtKB-KW"/>
</dbReference>
<keyword evidence="2" id="KW-0378">Hydrolase</keyword>
<gene>
    <name evidence="5" type="ORF">CJ671_08010</name>
</gene>